<name>A0A6M3IMZ0_9ZZZZ</name>
<organism evidence="1">
    <name type="scientific">viral metagenome</name>
    <dbReference type="NCBI Taxonomy" id="1070528"/>
    <lineage>
        <taxon>unclassified sequences</taxon>
        <taxon>metagenomes</taxon>
        <taxon>organismal metagenomes</taxon>
    </lineage>
</organism>
<dbReference type="EMBL" id="MT141324">
    <property type="protein sequence ID" value="QJA58457.1"/>
    <property type="molecule type" value="Genomic_DNA"/>
</dbReference>
<dbReference type="AlphaFoldDB" id="A0A6M3IMZ0"/>
<accession>A0A6M3IMZ0</accession>
<gene>
    <name evidence="1" type="ORF">MM415B01448_0029</name>
</gene>
<proteinExistence type="predicted"/>
<reference evidence="1" key="1">
    <citation type="submission" date="2020-03" db="EMBL/GenBank/DDBJ databases">
        <title>The deep terrestrial virosphere.</title>
        <authorList>
            <person name="Holmfeldt K."/>
            <person name="Nilsson E."/>
            <person name="Simone D."/>
            <person name="Lopez-Fernandez M."/>
            <person name="Wu X."/>
            <person name="de Brujin I."/>
            <person name="Lundin D."/>
            <person name="Andersson A."/>
            <person name="Bertilsson S."/>
            <person name="Dopson M."/>
        </authorList>
    </citation>
    <scope>NUCLEOTIDE SEQUENCE</scope>
    <source>
        <strain evidence="1">MM415B01448</strain>
    </source>
</reference>
<evidence type="ECO:0000313" key="1">
    <source>
        <dbReference type="EMBL" id="QJA58457.1"/>
    </source>
</evidence>
<sequence>MKNEPKTTISRQELSNLKMVAGNEKKYQKVIDSDGKVIEWVGIGWIEIKAAEPNDYNLYPVIV</sequence>
<protein>
    <submittedName>
        <fullName evidence="1">Uncharacterized protein</fullName>
    </submittedName>
</protein>